<dbReference type="InterPro" id="IPR020904">
    <property type="entry name" value="Sc_DH/Rdtase_CS"/>
</dbReference>
<feature type="non-terminal residue" evidence="3">
    <location>
        <position position="1"/>
    </location>
</feature>
<keyword evidence="2" id="KW-0560">Oxidoreductase</keyword>
<protein>
    <recommendedName>
        <fullName evidence="4">Oxidoreductase</fullName>
    </recommendedName>
</protein>
<dbReference type="GO" id="GO:0016491">
    <property type="term" value="F:oxidoreductase activity"/>
    <property type="evidence" value="ECO:0007669"/>
    <property type="project" value="UniProtKB-KW"/>
</dbReference>
<comment type="similarity">
    <text evidence="1">Belongs to the short-chain dehydrogenases/reductases (SDR) family.</text>
</comment>
<reference evidence="3" key="1">
    <citation type="submission" date="2018-05" db="EMBL/GenBank/DDBJ databases">
        <authorList>
            <person name="Lanie J.A."/>
            <person name="Ng W.-L."/>
            <person name="Kazmierczak K.M."/>
            <person name="Andrzejewski T.M."/>
            <person name="Davidsen T.M."/>
            <person name="Wayne K.J."/>
            <person name="Tettelin H."/>
            <person name="Glass J.I."/>
            <person name="Rusch D."/>
            <person name="Podicherti R."/>
            <person name="Tsui H.-C.T."/>
            <person name="Winkler M.E."/>
        </authorList>
    </citation>
    <scope>NUCLEOTIDE SEQUENCE</scope>
</reference>
<dbReference type="FunFam" id="3.40.50.720:FF:000084">
    <property type="entry name" value="Short-chain dehydrogenase reductase"/>
    <property type="match status" value="1"/>
</dbReference>
<dbReference type="InterPro" id="IPR036291">
    <property type="entry name" value="NAD(P)-bd_dom_sf"/>
</dbReference>
<evidence type="ECO:0000313" key="3">
    <source>
        <dbReference type="EMBL" id="SVD61396.1"/>
    </source>
</evidence>
<dbReference type="Pfam" id="PF13561">
    <property type="entry name" value="adh_short_C2"/>
    <property type="match status" value="1"/>
</dbReference>
<evidence type="ECO:0000256" key="1">
    <source>
        <dbReference type="ARBA" id="ARBA00006484"/>
    </source>
</evidence>
<dbReference type="EMBL" id="UINC01161928">
    <property type="protein sequence ID" value="SVD61396.1"/>
    <property type="molecule type" value="Genomic_DNA"/>
</dbReference>
<evidence type="ECO:0000256" key="2">
    <source>
        <dbReference type="ARBA" id="ARBA00023002"/>
    </source>
</evidence>
<dbReference type="PROSITE" id="PS00061">
    <property type="entry name" value="ADH_SHORT"/>
    <property type="match status" value="1"/>
</dbReference>
<accession>A0A382WRA5</accession>
<evidence type="ECO:0008006" key="4">
    <source>
        <dbReference type="Google" id="ProtNLM"/>
    </source>
</evidence>
<name>A0A382WRA5_9ZZZZ</name>
<organism evidence="3">
    <name type="scientific">marine metagenome</name>
    <dbReference type="NCBI Taxonomy" id="408172"/>
    <lineage>
        <taxon>unclassified sequences</taxon>
        <taxon>metagenomes</taxon>
        <taxon>ecological metagenomes</taxon>
    </lineage>
</organism>
<dbReference type="AlphaFoldDB" id="A0A382WRA5"/>
<dbReference type="Gene3D" id="3.40.50.720">
    <property type="entry name" value="NAD(P)-binding Rossmann-like Domain"/>
    <property type="match status" value="1"/>
</dbReference>
<dbReference type="InterPro" id="IPR002347">
    <property type="entry name" value="SDR_fam"/>
</dbReference>
<dbReference type="PRINTS" id="PR00080">
    <property type="entry name" value="SDRFAMILY"/>
</dbReference>
<sequence length="246" mass="26014">LITGAASGIGASAAQLFAEEGAKVFLVDIDKKALESITRTIGSELADHMVANVADENQAERYVSATVARFGGIDAALLNAGIEGEVSPITDCSNDLFDKVIAVNLRGVWLGLKHIMPAMANQGGGSIVITSSIAGVRGRPGIAPYVASKHAVIGLMRCAALEGAEQGIRVNTVNPSPVETRMMRSLERGFSPEDPDKFRREYAASAPLGRYADPKEVARLMLFLVSDDASYINGSVHMIDSGRNAR</sequence>
<dbReference type="SUPFAM" id="SSF51735">
    <property type="entry name" value="NAD(P)-binding Rossmann-fold domains"/>
    <property type="match status" value="1"/>
</dbReference>
<dbReference type="PANTHER" id="PTHR24321:SF8">
    <property type="entry name" value="ESTRADIOL 17-BETA-DEHYDROGENASE 8-RELATED"/>
    <property type="match status" value="1"/>
</dbReference>
<dbReference type="PANTHER" id="PTHR24321">
    <property type="entry name" value="DEHYDROGENASES, SHORT CHAIN"/>
    <property type="match status" value="1"/>
</dbReference>
<proteinExistence type="inferred from homology"/>
<dbReference type="PRINTS" id="PR00081">
    <property type="entry name" value="GDHRDH"/>
</dbReference>
<gene>
    <name evidence="3" type="ORF">METZ01_LOCUS414250</name>
</gene>